<name>A0ABU5QXE1_9PSEU</name>
<dbReference type="RefSeq" id="WP_323323530.1">
    <property type="nucleotide sequence ID" value="NZ_JAYFSI010000001.1"/>
</dbReference>
<proteinExistence type="predicted"/>
<keyword evidence="2" id="KW-1185">Reference proteome</keyword>
<gene>
    <name evidence="1" type="ORF">VA596_03515</name>
</gene>
<dbReference type="EMBL" id="JAYFSI010000001">
    <property type="protein sequence ID" value="MEA5358592.1"/>
    <property type="molecule type" value="Genomic_DNA"/>
</dbReference>
<reference evidence="1 2" key="1">
    <citation type="submission" date="2023-12" db="EMBL/GenBank/DDBJ databases">
        <title>Amycolatopsis sp. V23-08.</title>
        <authorList>
            <person name="Somphong A."/>
        </authorList>
    </citation>
    <scope>NUCLEOTIDE SEQUENCE [LARGE SCALE GENOMIC DNA]</scope>
    <source>
        <strain evidence="1 2">V23-08</strain>
    </source>
</reference>
<dbReference type="SUPFAM" id="SSF140453">
    <property type="entry name" value="EsxAB dimer-like"/>
    <property type="match status" value="1"/>
</dbReference>
<evidence type="ECO:0008006" key="3">
    <source>
        <dbReference type="Google" id="ProtNLM"/>
    </source>
</evidence>
<dbReference type="Gene3D" id="1.10.287.1060">
    <property type="entry name" value="ESAT-6-like"/>
    <property type="match status" value="1"/>
</dbReference>
<protein>
    <recommendedName>
        <fullName evidence="3">WXG100 family type VII secretion target</fullName>
    </recommendedName>
</protein>
<evidence type="ECO:0000313" key="1">
    <source>
        <dbReference type="EMBL" id="MEA5358592.1"/>
    </source>
</evidence>
<dbReference type="Proteomes" id="UP001304298">
    <property type="component" value="Unassembled WGS sequence"/>
</dbReference>
<accession>A0ABU5QXE1</accession>
<dbReference type="InterPro" id="IPR036689">
    <property type="entry name" value="ESAT-6-like_sf"/>
</dbReference>
<organism evidence="1 2">
    <name type="scientific">Amycolatopsis heterodermiae</name>
    <dbReference type="NCBI Taxonomy" id="3110235"/>
    <lineage>
        <taxon>Bacteria</taxon>
        <taxon>Bacillati</taxon>
        <taxon>Actinomycetota</taxon>
        <taxon>Actinomycetes</taxon>
        <taxon>Pseudonocardiales</taxon>
        <taxon>Pseudonocardiaceae</taxon>
        <taxon>Amycolatopsis</taxon>
    </lineage>
</organism>
<sequence>MSRQRFDFTLADLVLDRMGSITGGIGELLAELESTVEPGLAGWTDEARERYQQAKRDWVKAAERMPDCVDRAREAFCELARGSGEPRA</sequence>
<comment type="caution">
    <text evidence="1">The sequence shown here is derived from an EMBL/GenBank/DDBJ whole genome shotgun (WGS) entry which is preliminary data.</text>
</comment>
<evidence type="ECO:0000313" key="2">
    <source>
        <dbReference type="Proteomes" id="UP001304298"/>
    </source>
</evidence>